<name>A0A9N9NRA4_9GLOM</name>
<protein>
    <submittedName>
        <fullName evidence="1">2874_t:CDS:1</fullName>
    </submittedName>
</protein>
<organism evidence="1 2">
    <name type="scientific">Ambispora leptoticha</name>
    <dbReference type="NCBI Taxonomy" id="144679"/>
    <lineage>
        <taxon>Eukaryota</taxon>
        <taxon>Fungi</taxon>
        <taxon>Fungi incertae sedis</taxon>
        <taxon>Mucoromycota</taxon>
        <taxon>Glomeromycotina</taxon>
        <taxon>Glomeromycetes</taxon>
        <taxon>Archaeosporales</taxon>
        <taxon>Ambisporaceae</taxon>
        <taxon>Ambispora</taxon>
    </lineage>
</organism>
<dbReference type="OrthoDB" id="2417204at2759"/>
<proteinExistence type="predicted"/>
<evidence type="ECO:0000313" key="1">
    <source>
        <dbReference type="EMBL" id="CAG8753265.1"/>
    </source>
</evidence>
<evidence type="ECO:0000313" key="2">
    <source>
        <dbReference type="Proteomes" id="UP000789508"/>
    </source>
</evidence>
<dbReference type="Proteomes" id="UP000789508">
    <property type="component" value="Unassembled WGS sequence"/>
</dbReference>
<dbReference type="AlphaFoldDB" id="A0A9N9NRA4"/>
<feature type="non-terminal residue" evidence="1">
    <location>
        <position position="1"/>
    </location>
</feature>
<keyword evidence="2" id="KW-1185">Reference proteome</keyword>
<comment type="caution">
    <text evidence="1">The sequence shown here is derived from an EMBL/GenBank/DDBJ whole genome shotgun (WGS) entry which is preliminary data.</text>
</comment>
<sequence>MSSPGHYPGYIAGRTTSFRDVIVLSPPFSDEWNGLDGAWTHRFLKKAEALNPKDFEILKVKVDSERSKNGLQAYWEGVIHKRKK</sequence>
<reference evidence="1" key="1">
    <citation type="submission" date="2021-06" db="EMBL/GenBank/DDBJ databases">
        <authorList>
            <person name="Kallberg Y."/>
            <person name="Tangrot J."/>
            <person name="Rosling A."/>
        </authorList>
    </citation>
    <scope>NUCLEOTIDE SEQUENCE</scope>
    <source>
        <strain evidence="1">FL130A</strain>
    </source>
</reference>
<accession>A0A9N9NRA4</accession>
<dbReference type="EMBL" id="CAJVPS010042023">
    <property type="protein sequence ID" value="CAG8753265.1"/>
    <property type="molecule type" value="Genomic_DNA"/>
</dbReference>
<gene>
    <name evidence="1" type="ORF">ALEPTO_LOCUS13378</name>
</gene>